<gene>
    <name evidence="1" type="ORF">GCM10011380_00580</name>
</gene>
<name>A0A916SS57_9SPHN</name>
<accession>A0A916SS57</accession>
<reference evidence="1" key="2">
    <citation type="submission" date="2020-09" db="EMBL/GenBank/DDBJ databases">
        <authorList>
            <person name="Sun Q."/>
            <person name="Zhou Y."/>
        </authorList>
    </citation>
    <scope>NUCLEOTIDE SEQUENCE</scope>
    <source>
        <strain evidence="1">CGMCC 1.15330</strain>
    </source>
</reference>
<reference evidence="1" key="1">
    <citation type="journal article" date="2014" name="Int. J. Syst. Evol. Microbiol.">
        <title>Complete genome sequence of Corynebacterium casei LMG S-19264T (=DSM 44701T), isolated from a smear-ripened cheese.</title>
        <authorList>
            <consortium name="US DOE Joint Genome Institute (JGI-PGF)"/>
            <person name="Walter F."/>
            <person name="Albersmeier A."/>
            <person name="Kalinowski J."/>
            <person name="Ruckert C."/>
        </authorList>
    </citation>
    <scope>NUCLEOTIDE SEQUENCE</scope>
    <source>
        <strain evidence="1">CGMCC 1.15330</strain>
    </source>
</reference>
<sequence>MADERTVNDVRVYQDSAGFYREQPVSQGASDAATAMLPSPDFTDAQKAMARLPLPFRNVIRDPFVPAIAATAKTTAYPQAFLDMMAAKGCSSFRIINPNSCAVRFRGATGADDLIKEGEGRLLGPWQTEVFSTQNPTFLSVMPVVRPGLPIPADLAPVELNYGIGG</sequence>
<proteinExistence type="predicted"/>
<keyword evidence="2" id="KW-1185">Reference proteome</keyword>
<organism evidence="1 2">
    <name type="scientific">Sphingomonas metalli</name>
    <dbReference type="NCBI Taxonomy" id="1779358"/>
    <lineage>
        <taxon>Bacteria</taxon>
        <taxon>Pseudomonadati</taxon>
        <taxon>Pseudomonadota</taxon>
        <taxon>Alphaproteobacteria</taxon>
        <taxon>Sphingomonadales</taxon>
        <taxon>Sphingomonadaceae</taxon>
        <taxon>Sphingomonas</taxon>
    </lineage>
</organism>
<dbReference type="RefSeq" id="WP_188656631.1">
    <property type="nucleotide sequence ID" value="NZ_BMIH01000001.1"/>
</dbReference>
<evidence type="ECO:0000313" key="2">
    <source>
        <dbReference type="Proteomes" id="UP000623067"/>
    </source>
</evidence>
<dbReference type="EMBL" id="BMIH01000001">
    <property type="protein sequence ID" value="GGB15049.1"/>
    <property type="molecule type" value="Genomic_DNA"/>
</dbReference>
<dbReference type="AlphaFoldDB" id="A0A916SS57"/>
<comment type="caution">
    <text evidence="1">The sequence shown here is derived from an EMBL/GenBank/DDBJ whole genome shotgun (WGS) entry which is preliminary data.</text>
</comment>
<dbReference type="Proteomes" id="UP000623067">
    <property type="component" value="Unassembled WGS sequence"/>
</dbReference>
<protein>
    <submittedName>
        <fullName evidence="1">Uncharacterized protein</fullName>
    </submittedName>
</protein>
<evidence type="ECO:0000313" key="1">
    <source>
        <dbReference type="EMBL" id="GGB15049.1"/>
    </source>
</evidence>